<comment type="caution">
    <text evidence="2">The sequence shown here is derived from an EMBL/GenBank/DDBJ whole genome shotgun (WGS) entry which is preliminary data.</text>
</comment>
<dbReference type="Pfam" id="PF13340">
    <property type="entry name" value="DUF4096"/>
    <property type="match status" value="1"/>
</dbReference>
<name>A0A4R4WCY9_9ACTN</name>
<organism evidence="2 3">
    <name type="scientific">Nonomuraea diastatica</name>
    <dbReference type="NCBI Taxonomy" id="1848329"/>
    <lineage>
        <taxon>Bacteria</taxon>
        <taxon>Bacillati</taxon>
        <taxon>Actinomycetota</taxon>
        <taxon>Actinomycetes</taxon>
        <taxon>Streptosporangiales</taxon>
        <taxon>Streptosporangiaceae</taxon>
        <taxon>Nonomuraea</taxon>
    </lineage>
</organism>
<dbReference type="EMBL" id="SMKP01000156">
    <property type="protein sequence ID" value="TDD14103.1"/>
    <property type="molecule type" value="Genomic_DNA"/>
</dbReference>
<evidence type="ECO:0000259" key="1">
    <source>
        <dbReference type="Pfam" id="PF13340"/>
    </source>
</evidence>
<protein>
    <submittedName>
        <fullName evidence="2">Transposase</fullName>
    </submittedName>
</protein>
<feature type="domain" description="Insertion element IS402-like" evidence="1">
    <location>
        <begin position="23"/>
        <end position="85"/>
    </location>
</feature>
<dbReference type="AlphaFoldDB" id="A0A4R4WCY9"/>
<gene>
    <name evidence="2" type="ORF">E1294_38680</name>
</gene>
<proteinExistence type="predicted"/>
<evidence type="ECO:0000313" key="2">
    <source>
        <dbReference type="EMBL" id="TDD14103.1"/>
    </source>
</evidence>
<keyword evidence="3" id="KW-1185">Reference proteome</keyword>
<sequence>MRGLPVRPRSRSPIRAPRYATDMSDEEWQVIKPLMPWPAWFIGNGGRPGKYCRRLIMDAIRYVVDNGCKWRNLPADFLVPWRIVRAISLAGGRTVISMPSTMTCVNRFG</sequence>
<dbReference type="InterPro" id="IPR025161">
    <property type="entry name" value="IS402-like_dom"/>
</dbReference>
<dbReference type="Proteomes" id="UP000294543">
    <property type="component" value="Unassembled WGS sequence"/>
</dbReference>
<dbReference type="OrthoDB" id="3335835at2"/>
<evidence type="ECO:0000313" key="3">
    <source>
        <dbReference type="Proteomes" id="UP000294543"/>
    </source>
</evidence>
<dbReference type="PANTHER" id="PTHR30007:SF0">
    <property type="entry name" value="TRANSPOSASE"/>
    <property type="match status" value="1"/>
</dbReference>
<accession>A0A4R4WCY9</accession>
<reference evidence="2 3" key="1">
    <citation type="submission" date="2019-03" db="EMBL/GenBank/DDBJ databases">
        <title>Draft genome sequences of novel Actinobacteria.</title>
        <authorList>
            <person name="Sahin N."/>
            <person name="Ay H."/>
            <person name="Saygin H."/>
        </authorList>
    </citation>
    <scope>NUCLEOTIDE SEQUENCE [LARGE SCALE GENOMIC DNA]</scope>
    <source>
        <strain evidence="2 3">KC712</strain>
    </source>
</reference>
<dbReference type="PANTHER" id="PTHR30007">
    <property type="entry name" value="PHP DOMAIN PROTEIN"/>
    <property type="match status" value="1"/>
</dbReference>